<protein>
    <submittedName>
        <fullName evidence="1">Spore gernimation protein</fullName>
    </submittedName>
</protein>
<dbReference type="RefSeq" id="WP_036826683.1">
    <property type="nucleotide sequence ID" value="NZ_JGVO01000776.1"/>
</dbReference>
<dbReference type="OrthoDB" id="5823233at2"/>
<dbReference type="Proteomes" id="UP000241771">
    <property type="component" value="Unassembled WGS sequence"/>
</dbReference>
<sequence length="122" mass="13217">MKQRIKLGCLGACLIALVGCNDVLDLTTTPVKNVEKMNVEASMVDVYCVTGICQFELAANQETQVTVNMHYSDTKVFEKIEGVSVTGETSSSVGMVDGNTFELTLAGSNKPALIQVVDYYRN</sequence>
<proteinExistence type="predicted"/>
<gene>
    <name evidence="1" type="ORF">C9I98_21370</name>
</gene>
<accession>A0A2T3NI81</accession>
<reference evidence="1 2" key="1">
    <citation type="submission" date="2018-01" db="EMBL/GenBank/DDBJ databases">
        <title>Whole genome sequencing of Histamine producing bacteria.</title>
        <authorList>
            <person name="Butler K."/>
        </authorList>
    </citation>
    <scope>NUCLEOTIDE SEQUENCE [LARGE SCALE GENOMIC DNA]</scope>
    <source>
        <strain evidence="1 2">DSM 100436</strain>
    </source>
</reference>
<dbReference type="PROSITE" id="PS51257">
    <property type="entry name" value="PROKAR_LIPOPROTEIN"/>
    <property type="match status" value="1"/>
</dbReference>
<organism evidence="1 2">
    <name type="scientific">Photobacterium sanctipauli</name>
    <dbReference type="NCBI Taxonomy" id="1342794"/>
    <lineage>
        <taxon>Bacteria</taxon>
        <taxon>Pseudomonadati</taxon>
        <taxon>Pseudomonadota</taxon>
        <taxon>Gammaproteobacteria</taxon>
        <taxon>Vibrionales</taxon>
        <taxon>Vibrionaceae</taxon>
        <taxon>Photobacterium</taxon>
    </lineage>
</organism>
<comment type="caution">
    <text evidence="1">The sequence shown here is derived from an EMBL/GenBank/DDBJ whole genome shotgun (WGS) entry which is preliminary data.</text>
</comment>
<evidence type="ECO:0000313" key="2">
    <source>
        <dbReference type="Proteomes" id="UP000241771"/>
    </source>
</evidence>
<dbReference type="EMBL" id="PYMA01000018">
    <property type="protein sequence ID" value="PSW14738.1"/>
    <property type="molecule type" value="Genomic_DNA"/>
</dbReference>
<keyword evidence="2" id="KW-1185">Reference proteome</keyword>
<dbReference type="AlphaFoldDB" id="A0A2T3NI81"/>
<evidence type="ECO:0000313" key="1">
    <source>
        <dbReference type="EMBL" id="PSW14738.1"/>
    </source>
</evidence>
<name>A0A2T3NI81_9GAMM</name>